<feature type="region of interest" description="Disordered" evidence="3">
    <location>
        <begin position="132"/>
        <end position="164"/>
    </location>
</feature>
<dbReference type="EMBL" id="JACTAM010000019">
    <property type="protein sequence ID" value="KAI2653065.1"/>
    <property type="molecule type" value="Genomic_DNA"/>
</dbReference>
<reference evidence="5 6" key="1">
    <citation type="submission" date="2022-01" db="EMBL/GenBank/DDBJ databases">
        <title>A high-quality chromosome-level genome assembly of rohu carp, Labeo rohita.</title>
        <authorList>
            <person name="Arick M.A. II"/>
            <person name="Hsu C.-Y."/>
            <person name="Magbanua Z."/>
            <person name="Pechanova O."/>
            <person name="Grover C."/>
            <person name="Miller E."/>
            <person name="Thrash A."/>
            <person name="Ezzel L."/>
            <person name="Alam S."/>
            <person name="Benzie J."/>
            <person name="Hamilton M."/>
            <person name="Karsi A."/>
            <person name="Lawrence M.L."/>
            <person name="Peterson D.G."/>
        </authorList>
    </citation>
    <scope>NUCLEOTIDE SEQUENCE [LARGE SCALE GENOMIC DNA]</scope>
    <source>
        <strain evidence="6">BAU-BD-2019</strain>
        <tissue evidence="5">Blood</tissue>
    </source>
</reference>
<dbReference type="InterPro" id="IPR043502">
    <property type="entry name" value="DNA/RNA_pol_sf"/>
</dbReference>
<protein>
    <recommendedName>
        <fullName evidence="2">ribonuclease H</fullName>
        <ecNumber evidence="2">3.1.26.4</ecNumber>
    </recommendedName>
</protein>
<accession>A0ABQ8LQZ8</accession>
<dbReference type="EC" id="3.1.26.4" evidence="2"/>
<evidence type="ECO:0000313" key="6">
    <source>
        <dbReference type="Proteomes" id="UP000830375"/>
    </source>
</evidence>
<evidence type="ECO:0000256" key="2">
    <source>
        <dbReference type="ARBA" id="ARBA00012180"/>
    </source>
</evidence>
<name>A0ABQ8LQZ8_LABRO</name>
<dbReference type="InterPro" id="IPR052055">
    <property type="entry name" value="Hepadnavirus_pol/RT"/>
</dbReference>
<comment type="similarity">
    <text evidence="1">Belongs to the beta type-B retroviral polymerase family. HERV class-II K(HML-2) pol subfamily.</text>
</comment>
<evidence type="ECO:0000256" key="3">
    <source>
        <dbReference type="SAM" id="MobiDB-lite"/>
    </source>
</evidence>
<feature type="region of interest" description="Disordered" evidence="3">
    <location>
        <begin position="88"/>
        <end position="114"/>
    </location>
</feature>
<organism evidence="5 6">
    <name type="scientific">Labeo rohita</name>
    <name type="common">Indian major carp</name>
    <name type="synonym">Cyprinus rohita</name>
    <dbReference type="NCBI Taxonomy" id="84645"/>
    <lineage>
        <taxon>Eukaryota</taxon>
        <taxon>Metazoa</taxon>
        <taxon>Chordata</taxon>
        <taxon>Craniata</taxon>
        <taxon>Vertebrata</taxon>
        <taxon>Euteleostomi</taxon>
        <taxon>Actinopterygii</taxon>
        <taxon>Neopterygii</taxon>
        <taxon>Teleostei</taxon>
        <taxon>Ostariophysi</taxon>
        <taxon>Cypriniformes</taxon>
        <taxon>Cyprinidae</taxon>
        <taxon>Labeoninae</taxon>
        <taxon>Labeonini</taxon>
        <taxon>Labeo</taxon>
    </lineage>
</organism>
<proteinExistence type="inferred from homology"/>
<feature type="compositionally biased region" description="Polar residues" evidence="3">
    <location>
        <begin position="132"/>
        <end position="141"/>
    </location>
</feature>
<feature type="domain" description="Reverse transcriptase" evidence="4">
    <location>
        <begin position="260"/>
        <end position="352"/>
    </location>
</feature>
<evidence type="ECO:0000259" key="4">
    <source>
        <dbReference type="Pfam" id="PF00078"/>
    </source>
</evidence>
<gene>
    <name evidence="5" type="ORF">H4Q32_006424</name>
</gene>
<dbReference type="InterPro" id="IPR043128">
    <property type="entry name" value="Rev_trsase/Diguanyl_cyclase"/>
</dbReference>
<dbReference type="Pfam" id="PF00078">
    <property type="entry name" value="RVT_1"/>
    <property type="match status" value="1"/>
</dbReference>
<keyword evidence="6" id="KW-1185">Reference proteome</keyword>
<dbReference type="Gene3D" id="3.10.10.10">
    <property type="entry name" value="HIV Type 1 Reverse Transcriptase, subunit A, domain 1"/>
    <property type="match status" value="1"/>
</dbReference>
<comment type="caution">
    <text evidence="5">The sequence shown here is derived from an EMBL/GenBank/DDBJ whole genome shotgun (WGS) entry which is preliminary data.</text>
</comment>
<dbReference type="Gene3D" id="3.30.70.270">
    <property type="match status" value="1"/>
</dbReference>
<evidence type="ECO:0000256" key="1">
    <source>
        <dbReference type="ARBA" id="ARBA00010879"/>
    </source>
</evidence>
<dbReference type="Proteomes" id="UP000830375">
    <property type="component" value="Unassembled WGS sequence"/>
</dbReference>
<dbReference type="SUPFAM" id="SSF56672">
    <property type="entry name" value="DNA/RNA polymerases"/>
    <property type="match status" value="1"/>
</dbReference>
<dbReference type="PANTHER" id="PTHR33050:SF7">
    <property type="entry name" value="RIBONUCLEASE H"/>
    <property type="match status" value="1"/>
</dbReference>
<dbReference type="PANTHER" id="PTHR33050">
    <property type="entry name" value="REVERSE TRANSCRIPTASE DOMAIN-CONTAINING PROTEIN"/>
    <property type="match status" value="1"/>
</dbReference>
<evidence type="ECO:0000313" key="5">
    <source>
        <dbReference type="EMBL" id="KAI2653065.1"/>
    </source>
</evidence>
<dbReference type="InterPro" id="IPR000477">
    <property type="entry name" value="RT_dom"/>
</dbReference>
<sequence length="504" mass="55022">MAAVSNVIPFGLLFMRPLQWCLKTKGVLPEGKPALHDQGHAAMPTCLGHVEETLVLVSGPGAGSSLLPRMLATDASLTGWGVVMSGHPAHGPLRAGPTGEGRGPPHSSVPVSPLCPREISLPTLPVLQVAAVSSESTPQSSARKRSGAGELATPAGVSTAATAQTTPEASLERLVPLVDYLAAWKLLPNVSAWVLRTVERGYRIQFGAPPPFNGVFPTVVSPEQGLVMEQEVETLLRKEAIEVVPPQDGESGFYSRYFIVPKKDGGLCPILDLRLLNRSVMRLKFKMLTVNQVVSQIRSEDWFVTIDLKDAYFHVSILPQHRKFLRFAFRGEAYQYRVLPFGLVLSPRTFTKAHGGSTSRCCSRSYERAGVETERQEECAVSITKNNLSRRGVGFDHDAGTFVTCSDRVNPHCSNKSERRPVTHCKAVPVTAGSDGSCVQRDTFWPAVHETPTVVAQDQGVLPEGNPFRMFKVTRQCLRAIDMWKKPWFLSQGPVLGAPCRCVR</sequence>